<dbReference type="InterPro" id="IPR046373">
    <property type="entry name" value="Acyl-CoA_Oxase/DH_mid-dom_sf"/>
</dbReference>
<dbReference type="InterPro" id="IPR009075">
    <property type="entry name" value="AcylCo_DH/oxidase_C"/>
</dbReference>
<dbReference type="Pfam" id="PF02770">
    <property type="entry name" value="Acyl-CoA_dh_M"/>
    <property type="match status" value="1"/>
</dbReference>
<dbReference type="GO" id="GO:0005737">
    <property type="term" value="C:cytoplasm"/>
    <property type="evidence" value="ECO:0007669"/>
    <property type="project" value="TreeGrafter"/>
</dbReference>
<dbReference type="InterPro" id="IPR037069">
    <property type="entry name" value="AcylCoA_DH/ox_N_sf"/>
</dbReference>
<dbReference type="InterPro" id="IPR006089">
    <property type="entry name" value="Acyl-CoA_DH_CS"/>
</dbReference>
<comment type="similarity">
    <text evidence="2 6">Belongs to the acyl-CoA dehydrogenase family.</text>
</comment>
<evidence type="ECO:0000256" key="6">
    <source>
        <dbReference type="RuleBase" id="RU362125"/>
    </source>
</evidence>
<feature type="domain" description="Acyl-CoA oxidase/dehydrogenase middle" evidence="8">
    <location>
        <begin position="158"/>
        <end position="212"/>
    </location>
</feature>
<feature type="domain" description="Acyl-CoA dehydrogenase/oxidase N-terminal" evidence="9">
    <location>
        <begin position="99"/>
        <end position="153"/>
    </location>
</feature>
<dbReference type="EMBL" id="VCHE01000040">
    <property type="protein sequence ID" value="KAB2574696.1"/>
    <property type="molecule type" value="Genomic_DNA"/>
</dbReference>
<organism evidence="10 11">
    <name type="scientific">Lasiodiplodia theobromae</name>
    <dbReference type="NCBI Taxonomy" id="45133"/>
    <lineage>
        <taxon>Eukaryota</taxon>
        <taxon>Fungi</taxon>
        <taxon>Dikarya</taxon>
        <taxon>Ascomycota</taxon>
        <taxon>Pezizomycotina</taxon>
        <taxon>Dothideomycetes</taxon>
        <taxon>Dothideomycetes incertae sedis</taxon>
        <taxon>Botryosphaeriales</taxon>
        <taxon>Botryosphaeriaceae</taxon>
        <taxon>Lasiodiplodia</taxon>
    </lineage>
</organism>
<dbReference type="Pfam" id="PF02771">
    <property type="entry name" value="Acyl-CoA_dh_N"/>
    <property type="match status" value="2"/>
</dbReference>
<dbReference type="Gene3D" id="1.20.140.10">
    <property type="entry name" value="Butyryl-CoA Dehydrogenase, subunit A, domain 3"/>
    <property type="match status" value="1"/>
</dbReference>
<dbReference type="PANTHER" id="PTHR48083">
    <property type="entry name" value="MEDIUM-CHAIN SPECIFIC ACYL-COA DEHYDROGENASE, MITOCHONDRIAL-RELATED"/>
    <property type="match status" value="1"/>
</dbReference>
<evidence type="ECO:0000313" key="10">
    <source>
        <dbReference type="EMBL" id="KAB2574696.1"/>
    </source>
</evidence>
<evidence type="ECO:0000259" key="7">
    <source>
        <dbReference type="Pfam" id="PF00441"/>
    </source>
</evidence>
<proteinExistence type="inferred from homology"/>
<keyword evidence="11" id="KW-1185">Reference proteome</keyword>
<dbReference type="GO" id="GO:0033539">
    <property type="term" value="P:fatty acid beta-oxidation using acyl-CoA dehydrogenase"/>
    <property type="evidence" value="ECO:0007669"/>
    <property type="project" value="TreeGrafter"/>
</dbReference>
<dbReference type="Proteomes" id="UP000325902">
    <property type="component" value="Unassembled WGS sequence"/>
</dbReference>
<dbReference type="GO" id="GO:0050660">
    <property type="term" value="F:flavin adenine dinucleotide binding"/>
    <property type="evidence" value="ECO:0007669"/>
    <property type="project" value="InterPro"/>
</dbReference>
<dbReference type="InterPro" id="IPR006091">
    <property type="entry name" value="Acyl-CoA_Oxase/DH_mid-dom"/>
</dbReference>
<evidence type="ECO:0000313" key="11">
    <source>
        <dbReference type="Proteomes" id="UP000325902"/>
    </source>
</evidence>
<name>A0A5N5DA89_9PEZI</name>
<evidence type="ECO:0000256" key="1">
    <source>
        <dbReference type="ARBA" id="ARBA00001974"/>
    </source>
</evidence>
<evidence type="ECO:0000256" key="4">
    <source>
        <dbReference type="ARBA" id="ARBA00022827"/>
    </source>
</evidence>
<reference evidence="10 11" key="1">
    <citation type="journal article" date="2019" name="Sci. Rep.">
        <title>A multi-omics analysis of the grapevine pathogen Lasiodiplodia theobromae reveals that temperature affects the expression of virulence- and pathogenicity-related genes.</title>
        <authorList>
            <person name="Felix C."/>
            <person name="Meneses R."/>
            <person name="Goncalves M.F.M."/>
            <person name="Tilleman L."/>
            <person name="Duarte A.S."/>
            <person name="Jorrin-Novo J.V."/>
            <person name="Van de Peer Y."/>
            <person name="Deforce D."/>
            <person name="Van Nieuwerburgh F."/>
            <person name="Esteves A.C."/>
            <person name="Alves A."/>
        </authorList>
    </citation>
    <scope>NUCLEOTIDE SEQUENCE [LARGE SCALE GENOMIC DNA]</scope>
    <source>
        <strain evidence="10 11">LA-SOL3</strain>
    </source>
</reference>
<dbReference type="PANTHER" id="PTHR48083:SF17">
    <property type="entry name" value="ACYL-COA DEHYDROGENASE (AFU_ORTHOLOGUE AFUA_2G16630)-RELATED"/>
    <property type="match status" value="1"/>
</dbReference>
<protein>
    <submittedName>
        <fullName evidence="10">Acyl-CoA dehydrogenase apdG</fullName>
    </submittedName>
</protein>
<dbReference type="SUPFAM" id="SSF47203">
    <property type="entry name" value="Acyl-CoA dehydrogenase C-terminal domain-like"/>
    <property type="match status" value="1"/>
</dbReference>
<evidence type="ECO:0000256" key="3">
    <source>
        <dbReference type="ARBA" id="ARBA00022630"/>
    </source>
</evidence>
<dbReference type="PROSITE" id="PS00072">
    <property type="entry name" value="ACYL_COA_DH_1"/>
    <property type="match status" value="1"/>
</dbReference>
<keyword evidence="5 6" id="KW-0560">Oxidoreductase</keyword>
<feature type="domain" description="Acyl-CoA dehydrogenase/oxidase C-terminal" evidence="7">
    <location>
        <begin position="234"/>
        <end position="386"/>
    </location>
</feature>
<evidence type="ECO:0000259" key="9">
    <source>
        <dbReference type="Pfam" id="PF02771"/>
    </source>
</evidence>
<keyword evidence="4 6" id="KW-0274">FAD</keyword>
<dbReference type="Pfam" id="PF00441">
    <property type="entry name" value="Acyl-CoA_dh_1"/>
    <property type="match status" value="1"/>
</dbReference>
<accession>A0A5N5DA89</accession>
<dbReference type="SUPFAM" id="SSF56645">
    <property type="entry name" value="Acyl-CoA dehydrogenase NM domain-like"/>
    <property type="match status" value="1"/>
</dbReference>
<gene>
    <name evidence="10" type="primary">apdG_3</name>
    <name evidence="10" type="ORF">DBV05_g6620</name>
</gene>
<dbReference type="InterPro" id="IPR036250">
    <property type="entry name" value="AcylCo_DH-like_C"/>
</dbReference>
<evidence type="ECO:0000256" key="2">
    <source>
        <dbReference type="ARBA" id="ARBA00009347"/>
    </source>
</evidence>
<dbReference type="OrthoDB" id="10254877at2759"/>
<dbReference type="AlphaFoldDB" id="A0A5N5DA89"/>
<evidence type="ECO:0000259" key="8">
    <source>
        <dbReference type="Pfam" id="PF02770"/>
    </source>
</evidence>
<evidence type="ECO:0000256" key="5">
    <source>
        <dbReference type="ARBA" id="ARBA00023002"/>
    </source>
</evidence>
<feature type="domain" description="Acyl-CoA dehydrogenase/oxidase N-terminal" evidence="9">
    <location>
        <begin position="24"/>
        <end position="73"/>
    </location>
</feature>
<dbReference type="InterPro" id="IPR009100">
    <property type="entry name" value="AcylCoA_DH/oxidase_NM_dom_sf"/>
</dbReference>
<keyword evidence="3 6" id="KW-0285">Flavoprotein</keyword>
<dbReference type="InterPro" id="IPR013786">
    <property type="entry name" value="AcylCoA_DH/ox_N"/>
</dbReference>
<dbReference type="InterPro" id="IPR050741">
    <property type="entry name" value="Acyl-CoA_dehydrogenase"/>
</dbReference>
<comment type="cofactor">
    <cofactor evidence="1 6">
        <name>FAD</name>
        <dbReference type="ChEBI" id="CHEBI:57692"/>
    </cofactor>
</comment>
<dbReference type="Gene3D" id="1.10.540.10">
    <property type="entry name" value="Acyl-CoA dehydrogenase/oxidase, N-terminal domain"/>
    <property type="match status" value="1"/>
</dbReference>
<dbReference type="Gene3D" id="2.40.110.10">
    <property type="entry name" value="Butyryl-CoA Dehydrogenase, subunit A, domain 2"/>
    <property type="match status" value="2"/>
</dbReference>
<dbReference type="GO" id="GO:0003995">
    <property type="term" value="F:acyl-CoA dehydrogenase activity"/>
    <property type="evidence" value="ECO:0007669"/>
    <property type="project" value="InterPro"/>
</dbReference>
<comment type="caution">
    <text evidence="10">The sequence shown here is derived from an EMBL/GenBank/DDBJ whole genome shotgun (WGS) entry which is preliminary data.</text>
</comment>
<sequence>MSSAVPFADPLWLSRPSASSPYYTASHRRLQREVRQYVDSSIAPFAGEWEAQGFIPSDVLARHAQLGYAAASIYPLADASFVAAAGLRLLPGGIPPGEWDGFHDLIVIDEIARCGYLGVIWALSCGNSIGVPPLLNFGTEEQKRRFLPDVLAGRTRFCLGVTEPDAGSDVAGITTVAERDGDEYVVNGSKKWITNGIFADYCTAAVRTGGPGRSTYIEFDDVRVPAANLLGQENRGFEIIMSNFNHERLWLACTSLRLARVCAEDAYTHATTRETFGKPLIANQLIRSKISSFGRSIDATHAWMEQLVHMQSSSGGGGGDLGGLIANLKVLAARTLEHVNREAQQIMGGLGYSKNGRGARVEQISRDVRVLVVGGGSEEILADLAVKQEMKAMAAVRARESKL</sequence>